<evidence type="ECO:0000259" key="7">
    <source>
        <dbReference type="Pfam" id="PF00931"/>
    </source>
</evidence>
<accession>A0A8S0V9W1</accession>
<comment type="similarity">
    <text evidence="1">Belongs to the disease resistance NB-LRR family.</text>
</comment>
<dbReference type="SUPFAM" id="SSF52540">
    <property type="entry name" value="P-loop containing nucleoside triphosphate hydrolases"/>
    <property type="match status" value="1"/>
</dbReference>
<dbReference type="InterPro" id="IPR038005">
    <property type="entry name" value="RX-like_CC"/>
</dbReference>
<dbReference type="AlphaFoldDB" id="A0A8S0V9W1"/>
<dbReference type="FunFam" id="3.40.50.300:FF:001091">
    <property type="entry name" value="Probable disease resistance protein At1g61300"/>
    <property type="match status" value="1"/>
</dbReference>
<dbReference type="GO" id="GO:0005524">
    <property type="term" value="F:ATP binding"/>
    <property type="evidence" value="ECO:0007669"/>
    <property type="project" value="UniProtKB-KW"/>
</dbReference>
<evidence type="ECO:0000256" key="1">
    <source>
        <dbReference type="ARBA" id="ARBA00008894"/>
    </source>
</evidence>
<evidence type="ECO:0000313" key="11">
    <source>
        <dbReference type="EMBL" id="CAA3030402.1"/>
    </source>
</evidence>
<feature type="domain" description="NB-ARC" evidence="7">
    <location>
        <begin position="174"/>
        <end position="338"/>
    </location>
</feature>
<dbReference type="InterPro" id="IPR042197">
    <property type="entry name" value="Apaf_helical"/>
</dbReference>
<dbReference type="Gene3D" id="1.10.10.10">
    <property type="entry name" value="Winged helix-like DNA-binding domain superfamily/Winged helix DNA-binding domain"/>
    <property type="match status" value="1"/>
</dbReference>
<evidence type="ECO:0000256" key="3">
    <source>
        <dbReference type="ARBA" id="ARBA00022737"/>
    </source>
</evidence>
<dbReference type="InterPro" id="IPR058922">
    <property type="entry name" value="WHD_DRP"/>
</dbReference>
<dbReference type="Gramene" id="OE9A036957T1">
    <property type="protein sequence ID" value="OE9A036957C1"/>
    <property type="gene ID" value="OE9A036957"/>
</dbReference>
<dbReference type="InterPro" id="IPR056789">
    <property type="entry name" value="LRR_R13L1-DRL21"/>
</dbReference>
<dbReference type="Gene3D" id="3.80.10.10">
    <property type="entry name" value="Ribonuclease Inhibitor"/>
    <property type="match status" value="4"/>
</dbReference>
<dbReference type="Gene3D" id="1.10.8.430">
    <property type="entry name" value="Helical domain of apoptotic protease-activating factors"/>
    <property type="match status" value="1"/>
</dbReference>
<keyword evidence="12" id="KW-1185">Reference proteome</keyword>
<dbReference type="SUPFAM" id="SSF52058">
    <property type="entry name" value="L domain-like"/>
    <property type="match status" value="2"/>
</dbReference>
<evidence type="ECO:0000259" key="9">
    <source>
        <dbReference type="Pfam" id="PF23559"/>
    </source>
</evidence>
<dbReference type="InterPro" id="IPR002182">
    <property type="entry name" value="NB-ARC"/>
</dbReference>
<dbReference type="FunFam" id="1.10.10.10:FF:000322">
    <property type="entry name" value="Probable disease resistance protein At1g63360"/>
    <property type="match status" value="1"/>
</dbReference>
<reference evidence="11 12" key="1">
    <citation type="submission" date="2019-12" db="EMBL/GenBank/DDBJ databases">
        <authorList>
            <person name="Alioto T."/>
            <person name="Alioto T."/>
            <person name="Gomez Garrido J."/>
        </authorList>
    </citation>
    <scope>NUCLEOTIDE SEQUENCE [LARGE SCALE GENOMIC DNA]</scope>
</reference>
<dbReference type="Pfam" id="PF18052">
    <property type="entry name" value="Rx_N"/>
    <property type="match status" value="1"/>
</dbReference>
<dbReference type="Pfam" id="PF00931">
    <property type="entry name" value="NB-ARC"/>
    <property type="match status" value="1"/>
</dbReference>
<keyword evidence="6" id="KW-0067">ATP-binding</keyword>
<keyword evidence="2" id="KW-0433">Leucine-rich repeat</keyword>
<dbReference type="PANTHER" id="PTHR36766:SF70">
    <property type="entry name" value="DISEASE RESISTANCE PROTEIN RGA4"/>
    <property type="match status" value="1"/>
</dbReference>
<gene>
    <name evidence="11" type="ORF">OLEA9_A036957</name>
</gene>
<feature type="domain" description="R13L1/DRL21-like LRR repeat region" evidence="10">
    <location>
        <begin position="667"/>
        <end position="805"/>
    </location>
</feature>
<dbReference type="Gene3D" id="1.20.5.4130">
    <property type="match status" value="1"/>
</dbReference>
<dbReference type="CDD" id="cd14798">
    <property type="entry name" value="RX-CC_like"/>
    <property type="match status" value="1"/>
</dbReference>
<dbReference type="Pfam" id="PF25019">
    <property type="entry name" value="LRR_R13L1-DRL21"/>
    <property type="match status" value="1"/>
</dbReference>
<protein>
    <submittedName>
        <fullName evidence="11">Disease resistance RGA3</fullName>
    </submittedName>
</protein>
<evidence type="ECO:0000256" key="5">
    <source>
        <dbReference type="ARBA" id="ARBA00022821"/>
    </source>
</evidence>
<evidence type="ECO:0000256" key="2">
    <source>
        <dbReference type="ARBA" id="ARBA00022614"/>
    </source>
</evidence>
<dbReference type="Gene3D" id="3.40.50.300">
    <property type="entry name" value="P-loop containing nucleotide triphosphate hydrolases"/>
    <property type="match status" value="1"/>
</dbReference>
<feature type="domain" description="Disease resistance protein winged helix" evidence="9">
    <location>
        <begin position="422"/>
        <end position="493"/>
    </location>
</feature>
<proteinExistence type="inferred from homology"/>
<keyword evidence="5" id="KW-0611">Plant defense</keyword>
<evidence type="ECO:0000259" key="8">
    <source>
        <dbReference type="Pfam" id="PF18052"/>
    </source>
</evidence>
<feature type="domain" description="Disease resistance N-terminal" evidence="8">
    <location>
        <begin position="9"/>
        <end position="93"/>
    </location>
</feature>
<name>A0A8S0V9W1_OLEEU</name>
<evidence type="ECO:0000313" key="12">
    <source>
        <dbReference type="Proteomes" id="UP000594638"/>
    </source>
</evidence>
<dbReference type="OrthoDB" id="1896560at2759"/>
<dbReference type="EMBL" id="CACTIH010009371">
    <property type="protein sequence ID" value="CAA3030402.1"/>
    <property type="molecule type" value="Genomic_DNA"/>
</dbReference>
<dbReference type="Proteomes" id="UP000594638">
    <property type="component" value="Unassembled WGS sequence"/>
</dbReference>
<dbReference type="InterPro" id="IPR032675">
    <property type="entry name" value="LRR_dom_sf"/>
</dbReference>
<evidence type="ECO:0000259" key="10">
    <source>
        <dbReference type="Pfam" id="PF25019"/>
    </source>
</evidence>
<evidence type="ECO:0000256" key="6">
    <source>
        <dbReference type="ARBA" id="ARBA00022840"/>
    </source>
</evidence>
<organism evidence="11 12">
    <name type="scientific">Olea europaea subsp. europaea</name>
    <dbReference type="NCBI Taxonomy" id="158383"/>
    <lineage>
        <taxon>Eukaryota</taxon>
        <taxon>Viridiplantae</taxon>
        <taxon>Streptophyta</taxon>
        <taxon>Embryophyta</taxon>
        <taxon>Tracheophyta</taxon>
        <taxon>Spermatophyta</taxon>
        <taxon>Magnoliopsida</taxon>
        <taxon>eudicotyledons</taxon>
        <taxon>Gunneridae</taxon>
        <taxon>Pentapetalae</taxon>
        <taxon>asterids</taxon>
        <taxon>lamiids</taxon>
        <taxon>Lamiales</taxon>
        <taxon>Oleaceae</taxon>
        <taxon>Oleeae</taxon>
        <taxon>Olea</taxon>
    </lineage>
</organism>
<keyword evidence="4" id="KW-0547">Nucleotide-binding</keyword>
<dbReference type="GO" id="GO:0051607">
    <property type="term" value="P:defense response to virus"/>
    <property type="evidence" value="ECO:0007669"/>
    <property type="project" value="UniProtKB-ARBA"/>
</dbReference>
<dbReference type="GO" id="GO:0043531">
    <property type="term" value="F:ADP binding"/>
    <property type="evidence" value="ECO:0007669"/>
    <property type="project" value="InterPro"/>
</dbReference>
<keyword evidence="3" id="KW-0677">Repeat</keyword>
<dbReference type="Pfam" id="PF23559">
    <property type="entry name" value="WHD_DRP"/>
    <property type="match status" value="1"/>
</dbReference>
<sequence>MEAVISATIQVTVEKLLASATADLSLVWGFKKDLRKLSDSLEMIKRVLEDAGKRQVTEEVVKFWLEKLQDVAYDADNVLDVINYENLDREIRNQAMPKVRLYFPFYRSLAFRWKMAHKIKEINVNFEDLNNRASGLRLQGVTEFALSLPPAPETDSITFDPIVVGRKDDEAKILELITNTNDEVISVLPIVGMGGLGKTTLARLVFNHPSTKSLFDERIWVCISKNFDVTIIFKRILECLEDTADVDNREAIVKKLGKKLEGKKYLLVLDDFWNENRQAWDDFKNTMAGVNPNKGNAIMVTTRLESVASIVKNYRDPYNLELLEDDQCWSIIKERTFPGAEVPERFEKVGYDIACKCRGLPLAANMIGGTLQGKEVDEWISVLEIGLSKLEANQNNVMQVLKISFDRLSSPLLKKCFAYCSIFAEDSKIHREDLIQLWMAEGFLLDDRENNMETSGNKCFNILLQNSFLQEAVRDMYGNIQYCKMHDLVRELACSISNSESFNAKDCSIDDIPNVRYLAVKSFGNETTRSSIKEKASYLRTLFSGSSLPDKILPWFKHLHVLKLCNAGIEVLPPTIGKLIHLRYLDVSENDEMTTLPDSICKLYNLQTFRFVECDRLPERLSNMSNLRHLYFYPSDDFLQMPPKIGKLSRLQTLQFFIVSDKEGYRIEELGFLKNLTGKLEIRNLELVNGIEEAKKANLAGKPKIYELSFIWTKNNDETVSEGNNNDKSVLEGLQPHPNLKSITIDGFRGTNFPSWTMRMEVYLNGSGRLKLDKLINLNFSNCKNCKEIPMFGHLPLLKFLTLENLTNVRSIDPSFYGVRYNISGSSNSSQETRVMFPALEILTLSDMPNLTEWVEAELMPVAETRTCREQVFPCLKGLNILNCHKLNTSPSHFPCLKELKIDTMDSDLPLTKILSSSDLTSLEDLSICNISTLTCLPQLKGFQKYLRKLSIEYCDKLRELSDDLHSFRSLENLRISDCRSLQSISYQIGQKGPPSLRRLEISRCSKLRRLPSEMIESIKCLEHLIVRDCAKLVSFSIDLGKLPCISMLHITQCPKLRTLPKGIGLLSNLANLKFGGFSESIDFNSFQAALDGIQQSKSLQNFTLYGWEHWDSLPYQLQHLTSLRQLVLTHFGIETLPEWFRDLSSLEKLHLSSLKRLRHMPSKEAMQRLTKLQNLNINDCPLLEKRLREERGPDSELSKVSHIPPIQGSMGLVRPELG</sequence>
<dbReference type="PANTHER" id="PTHR36766">
    <property type="entry name" value="PLANT BROAD-SPECTRUM MILDEW RESISTANCE PROTEIN RPW8"/>
    <property type="match status" value="1"/>
</dbReference>
<dbReference type="InterPro" id="IPR036388">
    <property type="entry name" value="WH-like_DNA-bd_sf"/>
</dbReference>
<dbReference type="InterPro" id="IPR027417">
    <property type="entry name" value="P-loop_NTPase"/>
</dbReference>
<comment type="caution">
    <text evidence="11">The sequence shown here is derived from an EMBL/GenBank/DDBJ whole genome shotgun (WGS) entry which is preliminary data.</text>
</comment>
<dbReference type="InterPro" id="IPR041118">
    <property type="entry name" value="Rx_N"/>
</dbReference>
<evidence type="ECO:0000256" key="4">
    <source>
        <dbReference type="ARBA" id="ARBA00022741"/>
    </source>
</evidence>
<dbReference type="PRINTS" id="PR00364">
    <property type="entry name" value="DISEASERSIST"/>
</dbReference>